<reference evidence="3" key="2">
    <citation type="submission" date="2020-09" db="EMBL/GenBank/DDBJ databases">
        <authorList>
            <person name="Sun Q."/>
            <person name="Zhou Y."/>
        </authorList>
    </citation>
    <scope>NUCLEOTIDE SEQUENCE</scope>
    <source>
        <strain evidence="3">CGMCC 1.15794</strain>
    </source>
</reference>
<accession>A0A917IGN2</accession>
<reference evidence="3" key="1">
    <citation type="journal article" date="2014" name="Int. J. Syst. Evol. Microbiol.">
        <title>Complete genome sequence of Corynebacterium casei LMG S-19264T (=DSM 44701T), isolated from a smear-ripened cheese.</title>
        <authorList>
            <consortium name="US DOE Joint Genome Institute (JGI-PGF)"/>
            <person name="Walter F."/>
            <person name="Albersmeier A."/>
            <person name="Kalinowski J."/>
            <person name="Ruckert C."/>
        </authorList>
    </citation>
    <scope>NUCLEOTIDE SEQUENCE</scope>
    <source>
        <strain evidence="3">CGMCC 1.15794</strain>
    </source>
</reference>
<feature type="transmembrane region" description="Helical" evidence="2">
    <location>
        <begin position="29"/>
        <end position="46"/>
    </location>
</feature>
<keyword evidence="2" id="KW-1133">Transmembrane helix</keyword>
<dbReference type="EMBL" id="BMJY01000013">
    <property type="protein sequence ID" value="GGH48038.1"/>
    <property type="molecule type" value="Genomic_DNA"/>
</dbReference>
<sequence length="365" mass="38504">MKGERHSRASRWRPALRGAARGVMDGSRLALAARTAIAAAAAWYLAPYVPFAETEYSFYAPLGVLVSMYPTIAGTARSGAQTLIGLALGIALGVGGIGIVWAGAPGIVAVALVVAVGVAFGGADVLGDGKEWVAMAGIIVLLVGGPTPADFSVSYLVTMAFGVVVGLIVNVVIFPPLYLRHADERLSALRDSTAQHLHDMAEAVADDHLAPEQLELAVGDLSATVEQVSAAVRDADESSAANPRARRRAAERERNRRRLRALERTVFSTRDLADVLAQGPEQTRGNTSPAAPILLSEAIHRVAELVGQPLDAREPHIRLDAAVTALERYTAAMDDETTSAPSRIAEDLTAAVCLRRIIAASRPFI</sequence>
<keyword evidence="2" id="KW-0812">Transmembrane</keyword>
<evidence type="ECO:0008006" key="5">
    <source>
        <dbReference type="Google" id="ProtNLM"/>
    </source>
</evidence>
<feature type="transmembrane region" description="Helical" evidence="2">
    <location>
        <begin position="83"/>
        <end position="101"/>
    </location>
</feature>
<feature type="region of interest" description="Disordered" evidence="1">
    <location>
        <begin position="232"/>
        <end position="254"/>
    </location>
</feature>
<name>A0A917IGN2_9MICO</name>
<organism evidence="3 4">
    <name type="scientific">Microbacterium album</name>
    <dbReference type="NCBI Taxonomy" id="2053191"/>
    <lineage>
        <taxon>Bacteria</taxon>
        <taxon>Bacillati</taxon>
        <taxon>Actinomycetota</taxon>
        <taxon>Actinomycetes</taxon>
        <taxon>Micrococcales</taxon>
        <taxon>Microbacteriaceae</taxon>
        <taxon>Microbacterium</taxon>
    </lineage>
</organism>
<keyword evidence="4" id="KW-1185">Reference proteome</keyword>
<evidence type="ECO:0000256" key="1">
    <source>
        <dbReference type="SAM" id="MobiDB-lite"/>
    </source>
</evidence>
<dbReference type="AlphaFoldDB" id="A0A917IGN2"/>
<dbReference type="Proteomes" id="UP000657592">
    <property type="component" value="Unassembled WGS sequence"/>
</dbReference>
<feature type="transmembrane region" description="Helical" evidence="2">
    <location>
        <begin position="58"/>
        <end position="76"/>
    </location>
</feature>
<proteinExistence type="predicted"/>
<feature type="transmembrane region" description="Helical" evidence="2">
    <location>
        <begin position="132"/>
        <end position="149"/>
    </location>
</feature>
<protein>
    <recommendedName>
        <fullName evidence="5">FUSC family protein</fullName>
    </recommendedName>
</protein>
<feature type="transmembrane region" description="Helical" evidence="2">
    <location>
        <begin position="155"/>
        <end position="179"/>
    </location>
</feature>
<evidence type="ECO:0000256" key="2">
    <source>
        <dbReference type="SAM" id="Phobius"/>
    </source>
</evidence>
<keyword evidence="2" id="KW-0472">Membrane</keyword>
<gene>
    <name evidence="3" type="ORF">GCM10010921_25200</name>
</gene>
<evidence type="ECO:0000313" key="3">
    <source>
        <dbReference type="EMBL" id="GGH48038.1"/>
    </source>
</evidence>
<evidence type="ECO:0000313" key="4">
    <source>
        <dbReference type="Proteomes" id="UP000657592"/>
    </source>
</evidence>
<comment type="caution">
    <text evidence="3">The sequence shown here is derived from an EMBL/GenBank/DDBJ whole genome shotgun (WGS) entry which is preliminary data.</text>
</comment>